<dbReference type="InterPro" id="IPR041116">
    <property type="entry name" value="SLATT_3"/>
</dbReference>
<organism evidence="4 5">
    <name type="scientific">Mycobacteroides abscessus subsp. abscessus</name>
    <dbReference type="NCBI Taxonomy" id="1185650"/>
    <lineage>
        <taxon>Bacteria</taxon>
        <taxon>Bacillati</taxon>
        <taxon>Actinomycetota</taxon>
        <taxon>Actinomycetes</taxon>
        <taxon>Mycobacteriales</taxon>
        <taxon>Mycobacteriaceae</taxon>
        <taxon>Mycobacteroides</taxon>
        <taxon>Mycobacteroides abscessus</taxon>
    </lineage>
</organism>
<evidence type="ECO:0000313" key="4">
    <source>
        <dbReference type="EMBL" id="SIB78526.1"/>
    </source>
</evidence>
<reference evidence="4 5" key="1">
    <citation type="submission" date="2016-11" db="EMBL/GenBank/DDBJ databases">
        <authorList>
            <consortium name="Pathogen Informatics"/>
        </authorList>
    </citation>
    <scope>NUCLEOTIDE SEQUENCE [LARGE SCALE GENOMIC DNA]</scope>
    <source>
        <strain evidence="4 5">104</strain>
    </source>
</reference>
<dbReference type="AlphaFoldDB" id="A0AB38D5H3"/>
<evidence type="ECO:0000259" key="3">
    <source>
        <dbReference type="Pfam" id="PF18184"/>
    </source>
</evidence>
<protein>
    <recommendedName>
        <fullName evidence="6">DUF4231 domain-containing protein</fullName>
    </recommendedName>
</protein>
<evidence type="ECO:0000259" key="2">
    <source>
        <dbReference type="Pfam" id="PF18181"/>
    </source>
</evidence>
<dbReference type="InterPro" id="IPR040884">
    <property type="entry name" value="SLATT_1"/>
</dbReference>
<gene>
    <name evidence="4" type="ORF">SAMEA2070301_04539</name>
</gene>
<dbReference type="EMBL" id="FSHM01000008">
    <property type="protein sequence ID" value="SIB78526.1"/>
    <property type="molecule type" value="Genomic_DNA"/>
</dbReference>
<keyword evidence="1" id="KW-0812">Transmembrane</keyword>
<accession>A0AB38D5H3</accession>
<comment type="caution">
    <text evidence="4">The sequence shown here is derived from an EMBL/GenBank/DDBJ whole genome shotgun (WGS) entry which is preliminary data.</text>
</comment>
<evidence type="ECO:0000256" key="1">
    <source>
        <dbReference type="SAM" id="Phobius"/>
    </source>
</evidence>
<dbReference type="NCBIfam" id="NF033610">
    <property type="entry name" value="SLATT_3"/>
    <property type="match status" value="1"/>
</dbReference>
<feature type="transmembrane region" description="Helical" evidence="1">
    <location>
        <begin position="50"/>
        <end position="67"/>
    </location>
</feature>
<feature type="domain" description="SMODS and SLOG-associating 2TM effector" evidence="2">
    <location>
        <begin position="158"/>
        <end position="279"/>
    </location>
</feature>
<dbReference type="Proteomes" id="UP000185210">
    <property type="component" value="Unassembled WGS sequence"/>
</dbReference>
<proteinExistence type="predicted"/>
<dbReference type="Pfam" id="PF18181">
    <property type="entry name" value="SLATT_1"/>
    <property type="match status" value="1"/>
</dbReference>
<dbReference type="Pfam" id="PF18184">
    <property type="entry name" value="SLATT_3"/>
    <property type="match status" value="1"/>
</dbReference>
<feature type="transmembrane region" description="Helical" evidence="1">
    <location>
        <begin position="207"/>
        <end position="226"/>
    </location>
</feature>
<keyword evidence="1" id="KW-1133">Transmembrane helix</keyword>
<evidence type="ECO:0000313" key="5">
    <source>
        <dbReference type="Proteomes" id="UP000185210"/>
    </source>
</evidence>
<evidence type="ECO:0008006" key="6">
    <source>
        <dbReference type="Google" id="ProtNLM"/>
    </source>
</evidence>
<feature type="domain" description="SMODS and SLOG-associating 2TM effector" evidence="3">
    <location>
        <begin position="2"/>
        <end position="155"/>
    </location>
</feature>
<keyword evidence="1" id="KW-0472">Membrane</keyword>
<feature type="transmembrane region" description="Helical" evidence="1">
    <location>
        <begin position="24"/>
        <end position="44"/>
    </location>
</feature>
<feature type="transmembrane region" description="Helical" evidence="1">
    <location>
        <begin position="184"/>
        <end position="201"/>
    </location>
</feature>
<name>A0AB38D5H3_9MYCO</name>
<sequence length="286" mass="31691">MPQLFQAADRASIKAQRSYIKGTLLRLLALAVAAVLGVFSWRVGAGRIDVWGIAGVIAFIVAILVELNTWRMRPDKGWYDGRAVAESAKTLAWKFAVGALPFPKTLEANAARHALLERLESVRSEFSGLQLEVSTSPAISDWMIRQRESTLSDRRASYLRARIDNQKTWYAGKATYNKRRAQKARVVLIGMELLGVSASLLCALNQGVLVISPAIATIIVGILAWIEAKQYDFNARAYSAAVNDLAYAEEKLKLATSEESWAKEVDDAEEAISREHVVWLATRSRL</sequence>
<dbReference type="NCBIfam" id="NF033634">
    <property type="entry name" value="SLATT_1"/>
    <property type="match status" value="1"/>
</dbReference>